<accession>A0A482W9G7</accession>
<gene>
    <name evidence="2" type="ORF">BDFB_014659</name>
</gene>
<evidence type="ECO:0000313" key="3">
    <source>
        <dbReference type="Proteomes" id="UP000292052"/>
    </source>
</evidence>
<dbReference type="InterPro" id="IPR011112">
    <property type="entry name" value="Rho-like_N"/>
</dbReference>
<evidence type="ECO:0000313" key="2">
    <source>
        <dbReference type="EMBL" id="RZC41153.1"/>
    </source>
</evidence>
<dbReference type="InterPro" id="IPR036269">
    <property type="entry name" value="Rho_N_sf"/>
</dbReference>
<dbReference type="SMART" id="SM00959">
    <property type="entry name" value="Rho_N"/>
    <property type="match status" value="1"/>
</dbReference>
<dbReference type="Pfam" id="PF07498">
    <property type="entry name" value="Rho_N"/>
    <property type="match status" value="1"/>
</dbReference>
<keyword evidence="3" id="KW-1185">Reference proteome</keyword>
<protein>
    <submittedName>
        <fullName evidence="2">Rho N domain containing protein</fullName>
    </submittedName>
</protein>
<name>A0A482W9G7_ASBVE</name>
<sequence length="82" mass="9445">NVNNENLNTLLNEIGSPRLSVLEELLHESISKTESTQNKSIKELRKIAKEKNIKGYSKMKKAELLQKIVRQGLPRVEDEEEE</sequence>
<dbReference type="Gene3D" id="1.10.720.10">
    <property type="match status" value="1"/>
</dbReference>
<reference evidence="2 3" key="1">
    <citation type="submission" date="2017-03" db="EMBL/GenBank/DDBJ databases">
        <title>Genome of the blue death feigning beetle - Asbolus verrucosus.</title>
        <authorList>
            <person name="Rider S.D."/>
        </authorList>
    </citation>
    <scope>NUCLEOTIDE SEQUENCE [LARGE SCALE GENOMIC DNA]</scope>
    <source>
        <strain evidence="2">Butters</strain>
        <tissue evidence="2">Head and leg muscle</tissue>
    </source>
</reference>
<feature type="non-terminal residue" evidence="2">
    <location>
        <position position="1"/>
    </location>
</feature>
<organism evidence="2 3">
    <name type="scientific">Asbolus verrucosus</name>
    <name type="common">Desert ironclad beetle</name>
    <dbReference type="NCBI Taxonomy" id="1661398"/>
    <lineage>
        <taxon>Eukaryota</taxon>
        <taxon>Metazoa</taxon>
        <taxon>Ecdysozoa</taxon>
        <taxon>Arthropoda</taxon>
        <taxon>Hexapoda</taxon>
        <taxon>Insecta</taxon>
        <taxon>Pterygota</taxon>
        <taxon>Neoptera</taxon>
        <taxon>Endopterygota</taxon>
        <taxon>Coleoptera</taxon>
        <taxon>Polyphaga</taxon>
        <taxon>Cucujiformia</taxon>
        <taxon>Tenebrionidae</taxon>
        <taxon>Pimeliinae</taxon>
        <taxon>Asbolus</taxon>
    </lineage>
</organism>
<comment type="caution">
    <text evidence="2">The sequence shown here is derived from an EMBL/GenBank/DDBJ whole genome shotgun (WGS) entry which is preliminary data.</text>
</comment>
<feature type="domain" description="Rho termination factor-like N-terminal" evidence="1">
    <location>
        <begin position="35"/>
        <end position="73"/>
    </location>
</feature>
<evidence type="ECO:0000259" key="1">
    <source>
        <dbReference type="SMART" id="SM00959"/>
    </source>
</evidence>
<dbReference type="OrthoDB" id="6750869at2759"/>
<dbReference type="GO" id="GO:0006353">
    <property type="term" value="P:DNA-templated transcription termination"/>
    <property type="evidence" value="ECO:0007669"/>
    <property type="project" value="InterPro"/>
</dbReference>
<dbReference type="Proteomes" id="UP000292052">
    <property type="component" value="Unassembled WGS sequence"/>
</dbReference>
<dbReference type="AlphaFoldDB" id="A0A482W9G7"/>
<feature type="non-terminal residue" evidence="2">
    <location>
        <position position="82"/>
    </location>
</feature>
<proteinExistence type="predicted"/>
<dbReference type="EMBL" id="QDEB01019662">
    <property type="protein sequence ID" value="RZC41153.1"/>
    <property type="molecule type" value="Genomic_DNA"/>
</dbReference>
<dbReference type="SUPFAM" id="SSF68912">
    <property type="entry name" value="Rho N-terminal domain-like"/>
    <property type="match status" value="1"/>
</dbReference>